<name>A0A8W8IQG2_MAGGI</name>
<dbReference type="Proteomes" id="UP000005408">
    <property type="component" value="Unassembled WGS sequence"/>
</dbReference>
<protein>
    <recommendedName>
        <fullName evidence="2">DUF7869 domain-containing protein</fullName>
    </recommendedName>
</protein>
<organism evidence="3 4">
    <name type="scientific">Magallana gigas</name>
    <name type="common">Pacific oyster</name>
    <name type="synonym">Crassostrea gigas</name>
    <dbReference type="NCBI Taxonomy" id="29159"/>
    <lineage>
        <taxon>Eukaryota</taxon>
        <taxon>Metazoa</taxon>
        <taxon>Spiralia</taxon>
        <taxon>Lophotrochozoa</taxon>
        <taxon>Mollusca</taxon>
        <taxon>Bivalvia</taxon>
        <taxon>Autobranchia</taxon>
        <taxon>Pteriomorphia</taxon>
        <taxon>Ostreida</taxon>
        <taxon>Ostreoidea</taxon>
        <taxon>Ostreidae</taxon>
        <taxon>Magallana</taxon>
    </lineage>
</organism>
<dbReference type="AlphaFoldDB" id="A0A8W8IQG2"/>
<evidence type="ECO:0000256" key="1">
    <source>
        <dbReference type="SAM" id="MobiDB-lite"/>
    </source>
</evidence>
<dbReference type="PANTHER" id="PTHR34415">
    <property type="entry name" value="INTEGRASE CATALYTIC DOMAIN-CONTAINING PROTEIN"/>
    <property type="match status" value="1"/>
</dbReference>
<dbReference type="InterPro" id="IPR057191">
    <property type="entry name" value="DUF7869"/>
</dbReference>
<dbReference type="Pfam" id="PF25273">
    <property type="entry name" value="DUF7869"/>
    <property type="match status" value="1"/>
</dbReference>
<sequence>MSLTSNVRDNLIDEFLPRHRQVTSAPSDEESDSASDRDELIHSNRVHDDVLRERIDLFTRSNGDDYSEEIESEDDDNVSCNGNSDIQSLKEKNIVSHMNENGCIPRTHKNKNRRPSNAFCFDDLKNAIDFIQNYAEEFGLPQPNVKNQGHPHIFLPSSGNKSSLHSTYVTSCTDANKRHVGLTTFKLLWRDCCPHIKYMTPRSDICPKCENHRANISTAAGQQEKQEHLQAFTEHLLMVEKERQVYNNAVKNARKETELHHRPAGVIPPCSTDLMEVHYTFDFSQALSIPHHARQEGPLYFLTPRKVQLFGVAIEGQHHQINYLIDEDQGIGENGAGIKGANGVVSMLHHCLTTYGSGEKSCVIHCDNCAGENKNRYVLGYLMWRTLMGLHHDIQLSMQVPYHGRCLVDAGFANIKQLYHRTDVDSLSGLVEVVRKSARSNSPVTYINDAGEHSWEWYDWKSFTSTFFTNVKGIRKMRHFRFSLLSPGKLFVKSHADDSEREITLLKSSISPEDKTTGSVMPDILPPGGMTSERQRYLFRVVRPFVRDPFKDTTCPEAEE</sequence>
<evidence type="ECO:0000259" key="2">
    <source>
        <dbReference type="Pfam" id="PF25273"/>
    </source>
</evidence>
<feature type="region of interest" description="Disordered" evidence="1">
    <location>
        <begin position="18"/>
        <end position="42"/>
    </location>
</feature>
<keyword evidence="4" id="KW-1185">Reference proteome</keyword>
<dbReference type="EnsemblMetazoa" id="G1513.1">
    <property type="protein sequence ID" value="G1513.1:cds"/>
    <property type="gene ID" value="G1513"/>
</dbReference>
<reference evidence="3" key="1">
    <citation type="submission" date="2022-08" db="UniProtKB">
        <authorList>
            <consortium name="EnsemblMetazoa"/>
        </authorList>
    </citation>
    <scope>IDENTIFICATION</scope>
    <source>
        <strain evidence="3">05x7-T-G4-1.051#20</strain>
    </source>
</reference>
<evidence type="ECO:0000313" key="4">
    <source>
        <dbReference type="Proteomes" id="UP000005408"/>
    </source>
</evidence>
<dbReference type="PANTHER" id="PTHR34415:SF1">
    <property type="entry name" value="INTEGRASE CATALYTIC DOMAIN-CONTAINING PROTEIN"/>
    <property type="match status" value="1"/>
</dbReference>
<accession>A0A8W8IQG2</accession>
<proteinExistence type="predicted"/>
<feature type="domain" description="DUF7869" evidence="2">
    <location>
        <begin position="340"/>
        <end position="492"/>
    </location>
</feature>
<evidence type="ECO:0000313" key="3">
    <source>
        <dbReference type="EnsemblMetazoa" id="G1513.1:cds"/>
    </source>
</evidence>